<evidence type="ECO:0000313" key="9">
    <source>
        <dbReference type="EMBL" id="SUZ71431.1"/>
    </source>
</evidence>
<dbReference type="PANTHER" id="PTHR32439">
    <property type="entry name" value="FERREDOXIN--NITRITE REDUCTASE, CHLOROPLASTIC"/>
    <property type="match status" value="1"/>
</dbReference>
<feature type="domain" description="Nitrite/Sulfite reductase ferredoxin-like" evidence="8">
    <location>
        <begin position="370"/>
        <end position="435"/>
    </location>
</feature>
<keyword evidence="2" id="KW-0349">Heme</keyword>
<evidence type="ECO:0000256" key="1">
    <source>
        <dbReference type="ARBA" id="ARBA00022485"/>
    </source>
</evidence>
<evidence type="ECO:0000256" key="5">
    <source>
        <dbReference type="ARBA" id="ARBA00023004"/>
    </source>
</evidence>
<reference evidence="9" key="1">
    <citation type="submission" date="2018-05" db="EMBL/GenBank/DDBJ databases">
        <authorList>
            <person name="Lanie J.A."/>
            <person name="Ng W.-L."/>
            <person name="Kazmierczak K.M."/>
            <person name="Andrzejewski T.M."/>
            <person name="Davidsen T.M."/>
            <person name="Wayne K.J."/>
            <person name="Tettelin H."/>
            <person name="Glass J.I."/>
            <person name="Rusch D."/>
            <person name="Podicherti R."/>
            <person name="Tsui H.-C.T."/>
            <person name="Winkler M.E."/>
        </authorList>
    </citation>
    <scope>NUCLEOTIDE SEQUENCE</scope>
</reference>
<feature type="domain" description="Nitrite/sulphite reductase 4Fe-4S" evidence="7">
    <location>
        <begin position="165"/>
        <end position="320"/>
    </location>
</feature>
<keyword evidence="5" id="KW-0408">Iron</keyword>
<accession>A0A381PWI8</accession>
<dbReference type="GO" id="GO:0020037">
    <property type="term" value="F:heme binding"/>
    <property type="evidence" value="ECO:0007669"/>
    <property type="project" value="InterPro"/>
</dbReference>
<sequence length="761" mass="84290">VTTNGKPGASEPRQWKERLGSRLGDKLSREIDAFEGQIEQKRAGKLTDEVFAEMRLRRGVYGQRYDNGQRHDGVTSRELVFPNAELTKGPGTLWDAPGMVRIKNPFGALTADQMDVMAEVSEEYADAILHVTTRQDIQLHFVHLEETPDLMRRLGAVGITTHEACGNVVRNVTACHLSGVCPTQTFDVTPYAAAVSDFLLGHPDAQEFGRKAKPAFSGCADRPCGLVKMHDFGGIARVREVDGVEQRGFEFYVGGGLGAVPHQAELFDEFLPEEELLPICQSISRVFARLGEKDVRSRARLKFLVAKLGIEEFRRLVLEDREGLSEDPRWTAYLDDVHEGHDGPLWQIEKQDKATASPELEEWLATNVTPQRQPGYKVVMVYLPLGDITADQIRGLADLARRFTGDAVRMTVEQNMTLRWVRETDLPALHGALDELALAMPRAETLTDITACPGTDTCKLGISSSRGLARTLIEHLEERRGEMEEVVRGLRIKISGCFNSCGQHHMADIGFWGVSRKRNGYNVPHFQVVLGGQWAENAGSYGLAIVAVPGRNIPAATDRITQYYVDEREGEEGFQAFVTRVGKASLRTLLQDLVEVPLYEEDRSFYSNWGDPREFTLGDMGIGECAGQVVSPVEFGLQASEREVFEAQDRLDQGDSSGAADIAYRAMLIAARSLAREKEAGLGEAPDDVVAAFKTHLFDPGLFHDPYAGGKFGNYLFRVHGENDNGFEATPATARQRIEEAQLFIEAAHSYHVRTADVVSV</sequence>
<evidence type="ECO:0000256" key="2">
    <source>
        <dbReference type="ARBA" id="ARBA00022617"/>
    </source>
</evidence>
<keyword evidence="4" id="KW-0560">Oxidoreductase</keyword>
<feature type="domain" description="Nitrite/sulphite reductase 4Fe-4S" evidence="7">
    <location>
        <begin position="445"/>
        <end position="592"/>
    </location>
</feature>
<feature type="domain" description="Nitrite/Sulfite reductase ferredoxin-like" evidence="8">
    <location>
        <begin position="99"/>
        <end position="156"/>
    </location>
</feature>
<dbReference type="InterPro" id="IPR045854">
    <property type="entry name" value="NO2/SO3_Rdtase_4Fe4S_sf"/>
</dbReference>
<dbReference type="PROSITE" id="PS00365">
    <property type="entry name" value="NIR_SIR"/>
    <property type="match status" value="1"/>
</dbReference>
<dbReference type="InterPro" id="IPR051329">
    <property type="entry name" value="NIR_SIR_4Fe-4S"/>
</dbReference>
<evidence type="ECO:0008006" key="10">
    <source>
        <dbReference type="Google" id="ProtNLM"/>
    </source>
</evidence>
<evidence type="ECO:0000256" key="4">
    <source>
        <dbReference type="ARBA" id="ARBA00023002"/>
    </source>
</evidence>
<dbReference type="Pfam" id="PF01077">
    <property type="entry name" value="NIR_SIR"/>
    <property type="match status" value="2"/>
</dbReference>
<dbReference type="InterPro" id="IPR036136">
    <property type="entry name" value="Nit/Sulf_reduc_fer-like_dom_sf"/>
</dbReference>
<dbReference type="InterPro" id="IPR006067">
    <property type="entry name" value="NO2/SO3_Rdtase_4Fe4S_dom"/>
</dbReference>
<evidence type="ECO:0000256" key="3">
    <source>
        <dbReference type="ARBA" id="ARBA00022723"/>
    </source>
</evidence>
<dbReference type="InterPro" id="IPR005117">
    <property type="entry name" value="NiRdtase/SiRdtase_haem-b_fer"/>
</dbReference>
<dbReference type="Pfam" id="PF03460">
    <property type="entry name" value="NIR_SIR_ferr"/>
    <property type="match status" value="2"/>
</dbReference>
<keyword evidence="3" id="KW-0479">Metal-binding</keyword>
<dbReference type="GO" id="GO:0046872">
    <property type="term" value="F:metal ion binding"/>
    <property type="evidence" value="ECO:0007669"/>
    <property type="project" value="UniProtKB-KW"/>
</dbReference>
<dbReference type="SUPFAM" id="SSF56014">
    <property type="entry name" value="Nitrite and sulphite reductase 4Fe-4S domain-like"/>
    <property type="match status" value="2"/>
</dbReference>
<evidence type="ECO:0000259" key="7">
    <source>
        <dbReference type="Pfam" id="PF01077"/>
    </source>
</evidence>
<dbReference type="Gene3D" id="3.30.413.10">
    <property type="entry name" value="Sulfite Reductase Hemoprotein, domain 1"/>
    <property type="match status" value="2"/>
</dbReference>
<keyword evidence="1" id="KW-0004">4Fe-4S</keyword>
<dbReference type="AlphaFoldDB" id="A0A381PWI8"/>
<evidence type="ECO:0000259" key="8">
    <source>
        <dbReference type="Pfam" id="PF03460"/>
    </source>
</evidence>
<name>A0A381PWI8_9ZZZZ</name>
<dbReference type="EMBL" id="UINC01001121">
    <property type="protein sequence ID" value="SUZ71431.1"/>
    <property type="molecule type" value="Genomic_DNA"/>
</dbReference>
<dbReference type="PRINTS" id="PR00397">
    <property type="entry name" value="SIROHAEM"/>
</dbReference>
<protein>
    <recommendedName>
        <fullName evidence="10">Sulfite reductase</fullName>
    </recommendedName>
</protein>
<organism evidence="9">
    <name type="scientific">marine metagenome</name>
    <dbReference type="NCBI Taxonomy" id="408172"/>
    <lineage>
        <taxon>unclassified sequences</taxon>
        <taxon>metagenomes</taxon>
        <taxon>ecological metagenomes</taxon>
    </lineage>
</organism>
<gene>
    <name evidence="9" type="ORF">METZ01_LOCUS24285</name>
</gene>
<proteinExistence type="predicted"/>
<dbReference type="Gene3D" id="3.90.480.10">
    <property type="entry name" value="Sulfite Reductase Hemoprotein,Domain 2"/>
    <property type="match status" value="1"/>
</dbReference>
<keyword evidence="6" id="KW-0411">Iron-sulfur</keyword>
<dbReference type="SUPFAM" id="SSF55124">
    <property type="entry name" value="Nitrite/Sulfite reductase N-terminal domain-like"/>
    <property type="match status" value="2"/>
</dbReference>
<dbReference type="GO" id="GO:0051539">
    <property type="term" value="F:4 iron, 4 sulfur cluster binding"/>
    <property type="evidence" value="ECO:0007669"/>
    <property type="project" value="UniProtKB-KW"/>
</dbReference>
<dbReference type="GO" id="GO:0016491">
    <property type="term" value="F:oxidoreductase activity"/>
    <property type="evidence" value="ECO:0007669"/>
    <property type="project" value="UniProtKB-KW"/>
</dbReference>
<feature type="non-terminal residue" evidence="9">
    <location>
        <position position="1"/>
    </location>
</feature>
<dbReference type="InterPro" id="IPR006066">
    <property type="entry name" value="NO2/SO3_Rdtase_FeS/sirohaem_BS"/>
</dbReference>
<evidence type="ECO:0000256" key="6">
    <source>
        <dbReference type="ARBA" id="ARBA00023014"/>
    </source>
</evidence>
<dbReference type="PANTHER" id="PTHR32439:SF9">
    <property type="entry name" value="BLR3264 PROTEIN"/>
    <property type="match status" value="1"/>
</dbReference>